<dbReference type="AlphaFoldDB" id="A0A8S3T6D0"/>
<protein>
    <submittedName>
        <fullName evidence="1">Uncharacterized protein</fullName>
    </submittedName>
</protein>
<dbReference type="SUPFAM" id="SSF63825">
    <property type="entry name" value="YWTD domain"/>
    <property type="match status" value="1"/>
</dbReference>
<comment type="caution">
    <text evidence="1">The sequence shown here is derived from an EMBL/GenBank/DDBJ whole genome shotgun (WGS) entry which is preliminary data.</text>
</comment>
<dbReference type="Proteomes" id="UP000683360">
    <property type="component" value="Unassembled WGS sequence"/>
</dbReference>
<evidence type="ECO:0000313" key="2">
    <source>
        <dbReference type="Proteomes" id="UP000683360"/>
    </source>
</evidence>
<dbReference type="OrthoDB" id="6203604at2759"/>
<reference evidence="1" key="1">
    <citation type="submission" date="2021-03" db="EMBL/GenBank/DDBJ databases">
        <authorList>
            <person name="Bekaert M."/>
        </authorList>
    </citation>
    <scope>NUCLEOTIDE SEQUENCE</scope>
</reference>
<organism evidence="1 2">
    <name type="scientific">Mytilus edulis</name>
    <name type="common">Blue mussel</name>
    <dbReference type="NCBI Taxonomy" id="6550"/>
    <lineage>
        <taxon>Eukaryota</taxon>
        <taxon>Metazoa</taxon>
        <taxon>Spiralia</taxon>
        <taxon>Lophotrochozoa</taxon>
        <taxon>Mollusca</taxon>
        <taxon>Bivalvia</taxon>
        <taxon>Autobranchia</taxon>
        <taxon>Pteriomorphia</taxon>
        <taxon>Mytilida</taxon>
        <taxon>Mytiloidea</taxon>
        <taxon>Mytilidae</taxon>
        <taxon>Mytilinae</taxon>
        <taxon>Mytilus</taxon>
    </lineage>
</organism>
<keyword evidence="2" id="KW-1185">Reference proteome</keyword>
<evidence type="ECO:0000313" key="1">
    <source>
        <dbReference type="EMBL" id="CAG2226128.1"/>
    </source>
</evidence>
<name>A0A8S3T6D0_MYTED</name>
<accession>A0A8S3T6D0</accession>
<dbReference type="EMBL" id="CAJPWZ010001874">
    <property type="protein sequence ID" value="CAG2226128.1"/>
    <property type="molecule type" value="Genomic_DNA"/>
</dbReference>
<gene>
    <name evidence="1" type="ORF">MEDL_39224</name>
</gene>
<proteinExistence type="predicted"/>
<sequence length="283" mass="31625">MKPRFVPTTDINDRKILVGCIEILGNNGTSNTPLKLIPPGICSDLNTESLNRNQTSTSGTTDESSSDEIRTEYTYHITIKLSYSVKTCVSKIIPITEEDAWIICENKLYKLKGCKLEETLYSERVDDMTVLSDGSVILLNSQDKFIKRLLGKRILNFFNYGLDQPMCIKATPDDNVIVLVDSSYSMSAVRLDVVQLDNLGIVKSQFTFSYAKNCRPIELAVQNNSDLYIIINDYSSSPRSTIVRVDLKSKKLDANNTFTGAIGMNASAHFICNGFVLSRIINF</sequence>